<dbReference type="OrthoDB" id="5674556at2"/>
<protein>
    <submittedName>
        <fullName evidence="1">Putative phage protein</fullName>
    </submittedName>
</protein>
<evidence type="ECO:0000313" key="2">
    <source>
        <dbReference type="Proteomes" id="UP000007257"/>
    </source>
</evidence>
<evidence type="ECO:0000313" key="1">
    <source>
        <dbReference type="EMBL" id="ADW74127.1"/>
    </source>
</evidence>
<proteinExistence type="predicted"/>
<reference evidence="1 2" key="2">
    <citation type="journal article" date="2012" name="J. Bacteriol.">
        <title>Complete Genome Sequence of Rahnella sp. Strain Y9602, a Gammaproteobacterium Isolate from Metal- and Radionuclide-Contaminated Soil.</title>
        <authorList>
            <person name="Martinez R.J."/>
            <person name="Bruce D."/>
            <person name="Detter C."/>
            <person name="Goodwin L.A."/>
            <person name="Han J."/>
            <person name="Han C.S."/>
            <person name="Held B."/>
            <person name="Land M.L."/>
            <person name="Mikhailova N."/>
            <person name="Nolan M."/>
            <person name="Pennacchio L."/>
            <person name="Pitluck S."/>
            <person name="Tapia R."/>
            <person name="Woyke T."/>
            <person name="Sobecky P.A."/>
        </authorList>
    </citation>
    <scope>NUCLEOTIDE SEQUENCE [LARGE SCALE GENOMIC DNA]</scope>
    <source>
        <strain evidence="1 2">Y9602</strain>
    </source>
</reference>
<reference evidence="2" key="1">
    <citation type="submission" date="2011-01" db="EMBL/GenBank/DDBJ databases">
        <title>Complete sequence of chromosome of Rahnella sp. Y9602.</title>
        <authorList>
            <consortium name="US DOE Joint Genome Institute"/>
            <person name="Lucas S."/>
            <person name="Copeland A."/>
            <person name="Lapidus A."/>
            <person name="Cheng J.-F."/>
            <person name="Goodwin L."/>
            <person name="Pitluck S."/>
            <person name="Lu M."/>
            <person name="Detter J.C."/>
            <person name="Han C."/>
            <person name="Tapia R."/>
            <person name="Land M."/>
            <person name="Hauser L."/>
            <person name="Kyrpides N."/>
            <person name="Ivanova N."/>
            <person name="Ovchinnikova G."/>
            <person name="Pagani I."/>
            <person name="Sobecky P.A."/>
            <person name="Martinez R.J."/>
            <person name="Woyke T."/>
        </authorList>
    </citation>
    <scope>NUCLEOTIDE SEQUENCE [LARGE SCALE GENOMIC DNA]</scope>
    <source>
        <strain evidence="2">Y9602</strain>
    </source>
</reference>
<dbReference type="HOGENOM" id="CLU_074564_0_0_6"/>
<sequence>MWRKATLSIPADMRALTCSVLPVHPWVYGVGQAAGDSSYLSPVNATEYLAKKLESVNDETSIVVHMLNSPTHTEFMGLLSDYASVLPLPVIAQVKRRAEEAAQLAITKMQIPAKLSGDLPAALPLSTATNRLAVNAQRIAAAKVDAAAGASAAGLLSALKDFTAARGSALTAAADALTALKGKTSPAWVFTAKGNGAYLAGELRKNIPNQDSVYTLATLFSGADLSTLEAMIHDDNHTGT</sequence>
<accession>A0A0H3FGS9</accession>
<dbReference type="RefSeq" id="WP_013575827.1">
    <property type="nucleotide sequence ID" value="NC_015061.1"/>
</dbReference>
<dbReference type="eggNOG" id="ENOG5030A6T">
    <property type="taxonomic scope" value="Bacteria"/>
</dbReference>
<name>A0A0H3FGS9_RAHSY</name>
<gene>
    <name evidence="1" type="ordered locus">Rahaq_2520</name>
</gene>
<organism evidence="1 2">
    <name type="scientific">Rahnella sp. (strain Y9602)</name>
    <dbReference type="NCBI Taxonomy" id="2703885"/>
    <lineage>
        <taxon>Bacteria</taxon>
        <taxon>Pseudomonadati</taxon>
        <taxon>Pseudomonadota</taxon>
        <taxon>Gammaproteobacteria</taxon>
        <taxon>Enterobacterales</taxon>
        <taxon>Yersiniaceae</taxon>
        <taxon>Rahnella</taxon>
    </lineage>
</organism>
<dbReference type="Proteomes" id="UP000007257">
    <property type="component" value="Chromosome"/>
</dbReference>
<dbReference type="EMBL" id="CP002505">
    <property type="protein sequence ID" value="ADW74127.1"/>
    <property type="molecule type" value="Genomic_DNA"/>
</dbReference>
<dbReference type="AlphaFoldDB" id="A0A0H3FGS9"/>
<dbReference type="KEGG" id="rah:Rahaq_2520"/>